<dbReference type="STRING" id="1524460.IX84_07825"/>
<name>A0A098S7N1_9BACT</name>
<comment type="caution">
    <text evidence="1">The sequence shown here is derived from an EMBL/GenBank/DDBJ whole genome shotgun (WGS) entry which is preliminary data.</text>
</comment>
<evidence type="ECO:0000313" key="1">
    <source>
        <dbReference type="EMBL" id="KGE88579.1"/>
    </source>
</evidence>
<dbReference type="Proteomes" id="UP000029736">
    <property type="component" value="Unassembled WGS sequence"/>
</dbReference>
<keyword evidence="2" id="KW-1185">Reference proteome</keyword>
<proteinExistence type="predicted"/>
<sequence length="83" mass="9107">MENGKLPIVLPSLNAVAAETAFAESLLRLYNGHLLAGRSFFTLVKCEIGLILNSAFAMHPEEHQIVLERVKTKPYKPSNTGQA</sequence>
<organism evidence="1 2">
    <name type="scientific">Phaeodactylibacter xiamenensis</name>
    <dbReference type="NCBI Taxonomy" id="1524460"/>
    <lineage>
        <taxon>Bacteria</taxon>
        <taxon>Pseudomonadati</taxon>
        <taxon>Bacteroidota</taxon>
        <taxon>Saprospiria</taxon>
        <taxon>Saprospirales</taxon>
        <taxon>Haliscomenobacteraceae</taxon>
        <taxon>Phaeodactylibacter</taxon>
    </lineage>
</organism>
<accession>A0A098S7N1</accession>
<gene>
    <name evidence="1" type="ORF">IX84_07825</name>
</gene>
<evidence type="ECO:0000313" key="2">
    <source>
        <dbReference type="Proteomes" id="UP000029736"/>
    </source>
</evidence>
<protein>
    <submittedName>
        <fullName evidence="1">Uncharacterized protein</fullName>
    </submittedName>
</protein>
<reference evidence="1 2" key="1">
    <citation type="journal article" date="2014" name="Int. J. Syst. Evol. Microbiol.">
        <title>Phaeodactylibacter xiamenensis gen. nov., sp. nov., a member of the family Saprospiraceae isolated from the marine alga Phaeodactylum tricornutum.</title>
        <authorList>
            <person name="Chen Z.Jr."/>
            <person name="Lei X."/>
            <person name="Lai Q."/>
            <person name="Li Y."/>
            <person name="Zhang B."/>
            <person name="Zhang J."/>
            <person name="Zhang H."/>
            <person name="Yang L."/>
            <person name="Zheng W."/>
            <person name="Tian Y."/>
            <person name="Yu Z."/>
            <person name="Xu H.Jr."/>
            <person name="Zheng T."/>
        </authorList>
    </citation>
    <scope>NUCLEOTIDE SEQUENCE [LARGE SCALE GENOMIC DNA]</scope>
    <source>
        <strain evidence="1 2">KD52</strain>
    </source>
</reference>
<dbReference type="AlphaFoldDB" id="A0A098S7N1"/>
<dbReference type="EMBL" id="JPOS01000018">
    <property type="protein sequence ID" value="KGE88579.1"/>
    <property type="molecule type" value="Genomic_DNA"/>
</dbReference>